<accession>A0A0J9ER31</accession>
<gene>
    <name evidence="1" type="ORF">BDDG_13012</name>
</gene>
<proteinExistence type="predicted"/>
<dbReference type="AlphaFoldDB" id="A0A0J9ER31"/>
<organism evidence="1">
    <name type="scientific">Ajellomyces dermatitidis (strain ATCC 18188 / CBS 674.68)</name>
    <name type="common">Blastomyces dermatitidis</name>
    <dbReference type="NCBI Taxonomy" id="653446"/>
    <lineage>
        <taxon>Eukaryota</taxon>
        <taxon>Fungi</taxon>
        <taxon>Dikarya</taxon>
        <taxon>Ascomycota</taxon>
        <taxon>Pezizomycotina</taxon>
        <taxon>Eurotiomycetes</taxon>
        <taxon>Eurotiomycetidae</taxon>
        <taxon>Onygenales</taxon>
        <taxon>Ajellomycetaceae</taxon>
        <taxon>Blastomyces</taxon>
    </lineage>
</organism>
<reference evidence="1" key="1">
    <citation type="submission" date="2010-03" db="EMBL/GenBank/DDBJ databases">
        <title>Annotation of Blastomyces dermatitidis strain ATCC 18188.</title>
        <authorList>
            <consortium name="The Broad Institute Genome Sequencing Platform"/>
            <consortium name="Broad Institute Genome Sequencing Center for Infectious Disease."/>
            <person name="Cuomo C."/>
            <person name="Klein B."/>
            <person name="Sullivan T."/>
            <person name="Heitman J."/>
            <person name="Young S."/>
            <person name="Zeng Q."/>
            <person name="Gargeya S."/>
            <person name="Alvarado L."/>
            <person name="Berlin A.M."/>
            <person name="Chapman S.B."/>
            <person name="Chen Z."/>
            <person name="Freedman E."/>
            <person name="Gellesch M."/>
            <person name="Goldberg J."/>
            <person name="Griggs A."/>
            <person name="Gujja S."/>
            <person name="Heilman E."/>
            <person name="Heiman D."/>
            <person name="Howarth C."/>
            <person name="Mehta T."/>
            <person name="Neiman D."/>
            <person name="Pearson M."/>
            <person name="Roberts A."/>
            <person name="Saif S."/>
            <person name="Shea T."/>
            <person name="Shenoy N."/>
            <person name="Sisk P."/>
            <person name="Stolte C."/>
            <person name="Sykes S."/>
            <person name="White J."/>
            <person name="Yandava C."/>
            <person name="Haas B."/>
            <person name="Nusbaum C."/>
            <person name="Birren B."/>
        </authorList>
    </citation>
    <scope>NUCLEOTIDE SEQUENCE</scope>
    <source>
        <strain evidence="1">ATCC 18188</strain>
    </source>
</reference>
<sequence length="64" mass="7673">MGIKVMVTIKERLGDLWPEQGLIEHQNYEVVMIKLMEIKSELMDALVKNEEDREVFLKYWPFDC</sequence>
<name>A0A0J9ER31_AJEDA</name>
<protein>
    <submittedName>
        <fullName evidence="1">Uncharacterized protein</fullName>
    </submittedName>
</protein>
<dbReference type="EMBL" id="GG749506">
    <property type="protein sequence ID" value="KMW68753.1"/>
    <property type="molecule type" value="Genomic_DNA"/>
</dbReference>
<dbReference type="Proteomes" id="UP000007802">
    <property type="component" value="Unassembled WGS sequence"/>
</dbReference>
<evidence type="ECO:0000313" key="1">
    <source>
        <dbReference type="EMBL" id="KMW68753.1"/>
    </source>
</evidence>